<sequence>MMISSLQVPPGSRAVGIMTTQTDDHPPFANRGFYRRLCLSGQRAGLTVFVFTPPAIDWTRLQVSGYTFDPSGEEWILRTFPLPAVVYDRCFFTTRRQYADYRHALKRLKEHGSVRLLSHGLRGKLEVQRLLERDSRFAALLPHTEALRSMRTLALWLEHRREAVLKPQGGSQGRGVLLVQRGAGPGGASAPAPGTVNAAGAAFTVRGRDARNRRVERAFADAGALLRWLRRFVAQRPYLLQQYLLLQSREGDAYDVRALVQKDGAGRWQLTGMAVRRGQGGSLTSNVHGGGTAEPAADFLAREFGQAKAAELLRELMRLSELLPEALESNHGRLAELGIDFGVDTGGNIWILEVNSKPGRSIFTYLRDVKAQRASVDNPVRYAGYLLQQRM</sequence>
<dbReference type="Proteomes" id="UP001527882">
    <property type="component" value="Unassembled WGS sequence"/>
</dbReference>
<dbReference type="RefSeq" id="WP_269881965.1">
    <property type="nucleotide sequence ID" value="NZ_JAQAGZ010000008.1"/>
</dbReference>
<dbReference type="InterPro" id="IPR026838">
    <property type="entry name" value="YheC/D"/>
</dbReference>
<comment type="caution">
    <text evidence="3">The sequence shown here is derived from an EMBL/GenBank/DDBJ whole genome shotgun (WGS) entry which is preliminary data.</text>
</comment>
<keyword evidence="1" id="KW-0067">ATP-binding</keyword>
<evidence type="ECO:0000313" key="4">
    <source>
        <dbReference type="Proteomes" id="UP001527882"/>
    </source>
</evidence>
<evidence type="ECO:0000313" key="3">
    <source>
        <dbReference type="EMBL" id="MCZ8513440.1"/>
    </source>
</evidence>
<feature type="domain" description="ATP-grasp" evidence="2">
    <location>
        <begin position="124"/>
        <end position="387"/>
    </location>
</feature>
<protein>
    <submittedName>
        <fullName evidence="3">YheC/YheD family protein</fullName>
    </submittedName>
</protein>
<keyword evidence="4" id="KW-1185">Reference proteome</keyword>
<evidence type="ECO:0000256" key="1">
    <source>
        <dbReference type="PROSITE-ProRule" id="PRU00409"/>
    </source>
</evidence>
<gene>
    <name evidence="3" type="ORF">O9H85_13570</name>
</gene>
<keyword evidence="1" id="KW-0547">Nucleotide-binding</keyword>
<dbReference type="EMBL" id="JAQAGZ010000008">
    <property type="protein sequence ID" value="MCZ8513440.1"/>
    <property type="molecule type" value="Genomic_DNA"/>
</dbReference>
<reference evidence="3 4" key="1">
    <citation type="submission" date="2022-12" db="EMBL/GenBank/DDBJ databases">
        <title>Draft genome sequence of Paenibacillus sp. dW9.</title>
        <authorList>
            <person name="Choi E.-W."/>
            <person name="Kim D.-U."/>
        </authorList>
    </citation>
    <scope>NUCLEOTIDE SEQUENCE [LARGE SCALE GENOMIC DNA]</scope>
    <source>
        <strain evidence="4">dW9</strain>
    </source>
</reference>
<dbReference type="SUPFAM" id="SSF56059">
    <property type="entry name" value="Glutathione synthetase ATP-binding domain-like"/>
    <property type="match status" value="1"/>
</dbReference>
<evidence type="ECO:0000259" key="2">
    <source>
        <dbReference type="PROSITE" id="PS50975"/>
    </source>
</evidence>
<organism evidence="3 4">
    <name type="scientific">Paenibacillus gyeongsangnamensis</name>
    <dbReference type="NCBI Taxonomy" id="3388067"/>
    <lineage>
        <taxon>Bacteria</taxon>
        <taxon>Bacillati</taxon>
        <taxon>Bacillota</taxon>
        <taxon>Bacilli</taxon>
        <taxon>Bacillales</taxon>
        <taxon>Paenibacillaceae</taxon>
        <taxon>Paenibacillus</taxon>
    </lineage>
</organism>
<dbReference type="PROSITE" id="PS50975">
    <property type="entry name" value="ATP_GRASP"/>
    <property type="match status" value="1"/>
</dbReference>
<dbReference type="InterPro" id="IPR011761">
    <property type="entry name" value="ATP-grasp"/>
</dbReference>
<dbReference type="Pfam" id="PF14398">
    <property type="entry name" value="ATPgrasp_YheCD"/>
    <property type="match status" value="1"/>
</dbReference>
<accession>A0ABT4Q998</accession>
<proteinExistence type="predicted"/>
<name>A0ABT4Q998_9BACL</name>
<dbReference type="Gene3D" id="3.30.470.20">
    <property type="entry name" value="ATP-grasp fold, B domain"/>
    <property type="match status" value="1"/>
</dbReference>